<feature type="signal peptide" evidence="2">
    <location>
        <begin position="1"/>
        <end position="35"/>
    </location>
</feature>
<dbReference type="SUPFAM" id="SSF56935">
    <property type="entry name" value="Porins"/>
    <property type="match status" value="1"/>
</dbReference>
<dbReference type="Gene3D" id="2.40.160.10">
    <property type="entry name" value="Porin"/>
    <property type="match status" value="1"/>
</dbReference>
<gene>
    <name evidence="3" type="ORF">PLANPX_1628</name>
</gene>
<dbReference type="Proteomes" id="UP000326837">
    <property type="component" value="Chromosome"/>
</dbReference>
<protein>
    <recommendedName>
        <fullName evidence="5">Phosphate-selective porin O and P</fullName>
    </recommendedName>
</protein>
<keyword evidence="2" id="KW-0732">Signal</keyword>
<dbReference type="EMBL" id="AP021861">
    <property type="protein sequence ID" value="BBO32016.1"/>
    <property type="molecule type" value="Genomic_DNA"/>
</dbReference>
<evidence type="ECO:0000256" key="2">
    <source>
        <dbReference type="SAM" id="SignalP"/>
    </source>
</evidence>
<name>A0A5K7XCC6_9BACT</name>
<feature type="chain" id="PRO_5025022421" description="Phosphate-selective porin O and P" evidence="2">
    <location>
        <begin position="36"/>
        <end position="517"/>
    </location>
</feature>
<evidence type="ECO:0008006" key="5">
    <source>
        <dbReference type="Google" id="ProtNLM"/>
    </source>
</evidence>
<evidence type="ECO:0000313" key="4">
    <source>
        <dbReference type="Proteomes" id="UP000326837"/>
    </source>
</evidence>
<proteinExistence type="predicted"/>
<dbReference type="InterPro" id="IPR010870">
    <property type="entry name" value="Porin_O/P"/>
</dbReference>
<feature type="region of interest" description="Disordered" evidence="1">
    <location>
        <begin position="36"/>
        <end position="69"/>
    </location>
</feature>
<dbReference type="Pfam" id="PF07396">
    <property type="entry name" value="Porin_O_P"/>
    <property type="match status" value="1"/>
</dbReference>
<organism evidence="3 4">
    <name type="scientific">Lacipirellula parvula</name>
    <dbReference type="NCBI Taxonomy" id="2650471"/>
    <lineage>
        <taxon>Bacteria</taxon>
        <taxon>Pseudomonadati</taxon>
        <taxon>Planctomycetota</taxon>
        <taxon>Planctomycetia</taxon>
        <taxon>Pirellulales</taxon>
        <taxon>Lacipirellulaceae</taxon>
        <taxon>Lacipirellula</taxon>
    </lineage>
</organism>
<reference evidence="4" key="1">
    <citation type="submission" date="2019-10" db="EMBL/GenBank/DDBJ databases">
        <title>Lacipirellula parvula gen. nov., sp. nov., representing a lineage of planctomycetes widespread in freshwater anoxic habitats, and description of the family Lacipirellulaceae.</title>
        <authorList>
            <person name="Dedysh S.N."/>
            <person name="Kulichevskaya I.S."/>
            <person name="Beletsky A.V."/>
            <person name="Rakitin A.L."/>
            <person name="Mardanov A.V."/>
            <person name="Ivanova A.A."/>
            <person name="Saltykova V.X."/>
            <person name="Rijpstra W.I.C."/>
            <person name="Sinninghe Damste J.S."/>
            <person name="Ravin N.V."/>
        </authorList>
    </citation>
    <scope>NUCLEOTIDE SEQUENCE [LARGE SCALE GENOMIC DNA]</scope>
    <source>
        <strain evidence="4">PX69</strain>
    </source>
</reference>
<dbReference type="KEGG" id="lpav:PLANPX_1628"/>
<keyword evidence="4" id="KW-1185">Reference proteome</keyword>
<dbReference type="AlphaFoldDB" id="A0A5K7XCC6"/>
<dbReference type="RefSeq" id="WP_152098061.1">
    <property type="nucleotide sequence ID" value="NZ_AP021861.1"/>
</dbReference>
<sequence length="517" mass="58054">MVIQLQPLTFSQAARRFFADALAIIAVLCGGSALAEDSPVAPEPAPSTIHVAQLGDGDDDDEEAPQPLPPVSVMEQEFSTQPYNMPTPPLEPQIEGILKRLNALEKGGGPKKPDVNAELKKEFDVNDGVGDWRDLSGDKWAVKLGGHMQLDSINWADVENPPVPAYNYVEFRRLRLLADGVGYGVYDFRLQIDIEPEGEDNVTTPVTVIKDAYLTMNEIPVIDRWRIGNFFVPFGLEQVTNDTNNIFLERSIPTQGIFTADREVGMAIYGVDDAKDFTWTTGVFIDSLSEATKERIDGNQGQRVSGRLTYLPYYDEPSNGRYLIHTGAGVLYTHDQDEQARFRARPQIHEGPFFIDSGLFPAKSYTTGNIELATVWGPFSVQSEMYLSNVDRINDEVATISGAYVYCSYFLTGENRIYERYGQHGAQFGRNVPYSNFFLTPGGCGPGAWEFKARWSNLTLTQLDSGQYNDFTIGFNWYWSDRVRTMFDWIHPITRYGTTPYGPQTADIIGMRFDFNF</sequence>
<dbReference type="InterPro" id="IPR023614">
    <property type="entry name" value="Porin_dom_sf"/>
</dbReference>
<evidence type="ECO:0000256" key="1">
    <source>
        <dbReference type="SAM" id="MobiDB-lite"/>
    </source>
</evidence>
<evidence type="ECO:0000313" key="3">
    <source>
        <dbReference type="EMBL" id="BBO32016.1"/>
    </source>
</evidence>
<accession>A0A5K7XCC6</accession>